<evidence type="ECO:0000256" key="3">
    <source>
        <dbReference type="ARBA" id="ARBA00023082"/>
    </source>
</evidence>
<dbReference type="PANTHER" id="PTHR43133:SF8">
    <property type="entry name" value="RNA POLYMERASE SIGMA FACTOR HI_1459-RELATED"/>
    <property type="match status" value="1"/>
</dbReference>
<dbReference type="Gene3D" id="1.10.10.10">
    <property type="entry name" value="Winged helix-like DNA-binding domain superfamily/Winged helix DNA-binding domain"/>
    <property type="match status" value="1"/>
</dbReference>
<dbReference type="InterPro" id="IPR014284">
    <property type="entry name" value="RNA_pol_sigma-70_dom"/>
</dbReference>
<dbReference type="Proteomes" id="UP000675781">
    <property type="component" value="Unassembled WGS sequence"/>
</dbReference>
<evidence type="ECO:0000313" key="8">
    <source>
        <dbReference type="EMBL" id="MBR7833810.1"/>
    </source>
</evidence>
<dbReference type="RefSeq" id="WP_212528331.1">
    <property type="nucleotide sequence ID" value="NZ_JAGSOG010000040.1"/>
</dbReference>
<dbReference type="Pfam" id="PF08281">
    <property type="entry name" value="Sigma70_r4_2"/>
    <property type="match status" value="1"/>
</dbReference>
<evidence type="ECO:0000256" key="5">
    <source>
        <dbReference type="ARBA" id="ARBA00023163"/>
    </source>
</evidence>
<feature type="region of interest" description="Disordered" evidence="6">
    <location>
        <begin position="187"/>
        <end position="209"/>
    </location>
</feature>
<evidence type="ECO:0000256" key="4">
    <source>
        <dbReference type="ARBA" id="ARBA00023125"/>
    </source>
</evidence>
<evidence type="ECO:0000256" key="2">
    <source>
        <dbReference type="ARBA" id="ARBA00023015"/>
    </source>
</evidence>
<protein>
    <submittedName>
        <fullName evidence="8">Sigma-70 family RNA polymerase sigma factor</fullName>
    </submittedName>
</protein>
<feature type="compositionally biased region" description="Basic and acidic residues" evidence="6">
    <location>
        <begin position="191"/>
        <end position="209"/>
    </location>
</feature>
<keyword evidence="2" id="KW-0805">Transcription regulation</keyword>
<feature type="domain" description="RNA polymerase sigma factor 70 region 4 type 2" evidence="7">
    <location>
        <begin position="132"/>
        <end position="182"/>
    </location>
</feature>
<name>A0A941EJU2_9ACTN</name>
<evidence type="ECO:0000256" key="1">
    <source>
        <dbReference type="ARBA" id="ARBA00010641"/>
    </source>
</evidence>
<keyword evidence="9" id="KW-1185">Reference proteome</keyword>
<dbReference type="NCBIfam" id="TIGR02937">
    <property type="entry name" value="sigma70-ECF"/>
    <property type="match status" value="1"/>
</dbReference>
<keyword evidence="3" id="KW-0731">Sigma factor</keyword>
<dbReference type="InterPro" id="IPR039425">
    <property type="entry name" value="RNA_pol_sigma-70-like"/>
</dbReference>
<dbReference type="GO" id="GO:0003677">
    <property type="term" value="F:DNA binding"/>
    <property type="evidence" value="ECO:0007669"/>
    <property type="project" value="UniProtKB-KW"/>
</dbReference>
<dbReference type="AlphaFoldDB" id="A0A941EJU2"/>
<gene>
    <name evidence="8" type="ORF">KDL01_11070</name>
</gene>
<reference evidence="8" key="1">
    <citation type="submission" date="2021-04" db="EMBL/GenBank/DDBJ databases">
        <title>Genome based classification of Actinospica acidithermotolerans sp. nov., an actinobacterium isolated from an Indonesian hot spring.</title>
        <authorList>
            <person name="Kusuma A.B."/>
            <person name="Putra K.E."/>
            <person name="Nafisah S."/>
            <person name="Loh J."/>
            <person name="Nouioui I."/>
            <person name="Goodfellow M."/>
        </authorList>
    </citation>
    <scope>NUCLEOTIDE SEQUENCE</scope>
    <source>
        <strain evidence="8">CSCA 57</strain>
    </source>
</reference>
<proteinExistence type="inferred from homology"/>
<feature type="region of interest" description="Disordered" evidence="6">
    <location>
        <begin position="1"/>
        <end position="22"/>
    </location>
</feature>
<dbReference type="PANTHER" id="PTHR43133">
    <property type="entry name" value="RNA POLYMERASE ECF-TYPE SIGMA FACTO"/>
    <property type="match status" value="1"/>
</dbReference>
<comment type="caution">
    <text evidence="8">The sequence shown here is derived from an EMBL/GenBank/DDBJ whole genome shotgun (WGS) entry which is preliminary data.</text>
</comment>
<dbReference type="GO" id="GO:0016987">
    <property type="term" value="F:sigma factor activity"/>
    <property type="evidence" value="ECO:0007669"/>
    <property type="project" value="UniProtKB-KW"/>
</dbReference>
<organism evidence="8 9">
    <name type="scientific">Actinospica durhamensis</name>
    <dbReference type="NCBI Taxonomy" id="1508375"/>
    <lineage>
        <taxon>Bacteria</taxon>
        <taxon>Bacillati</taxon>
        <taxon>Actinomycetota</taxon>
        <taxon>Actinomycetes</taxon>
        <taxon>Catenulisporales</taxon>
        <taxon>Actinospicaceae</taxon>
        <taxon>Actinospica</taxon>
    </lineage>
</organism>
<dbReference type="InterPro" id="IPR013249">
    <property type="entry name" value="RNA_pol_sigma70_r4_t2"/>
</dbReference>
<keyword evidence="4" id="KW-0238">DNA-binding</keyword>
<dbReference type="GO" id="GO:0006352">
    <property type="term" value="P:DNA-templated transcription initiation"/>
    <property type="evidence" value="ECO:0007669"/>
    <property type="project" value="InterPro"/>
</dbReference>
<dbReference type="EMBL" id="JAGSOG010000040">
    <property type="protein sequence ID" value="MBR7833810.1"/>
    <property type="molecule type" value="Genomic_DNA"/>
</dbReference>
<accession>A0A941EJU2</accession>
<evidence type="ECO:0000256" key="6">
    <source>
        <dbReference type="SAM" id="MobiDB-lite"/>
    </source>
</evidence>
<dbReference type="InterPro" id="IPR013324">
    <property type="entry name" value="RNA_pol_sigma_r3/r4-like"/>
</dbReference>
<keyword evidence="5" id="KW-0804">Transcription</keyword>
<evidence type="ECO:0000259" key="7">
    <source>
        <dbReference type="Pfam" id="PF08281"/>
    </source>
</evidence>
<comment type="similarity">
    <text evidence="1">Belongs to the sigma-70 factor family. ECF subfamily.</text>
</comment>
<dbReference type="SUPFAM" id="SSF88659">
    <property type="entry name" value="Sigma3 and sigma4 domains of RNA polymerase sigma factors"/>
    <property type="match status" value="1"/>
</dbReference>
<sequence>MDRDRAPAPPHALTPAPVHESGDAPAQVDLAFDAFVQSNFPSWVRLAHLYVGDRDEAELIACEVTLQLHETWEQVLGRVRNLPLHAFALLRGAIEDRIAQRAGDQMVENAAFLRAMRTAREELAVLAESIGVYSAISRLPERQFQVIALRYVLGYDVKRAAALMGVSHQTISSLTHYAKRALADDLGSAVREPEREHVREPEKEKEDRA</sequence>
<dbReference type="InterPro" id="IPR036388">
    <property type="entry name" value="WH-like_DNA-bd_sf"/>
</dbReference>
<evidence type="ECO:0000313" key="9">
    <source>
        <dbReference type="Proteomes" id="UP000675781"/>
    </source>
</evidence>